<feature type="transmembrane region" description="Helical" evidence="10">
    <location>
        <begin position="64"/>
        <end position="82"/>
    </location>
</feature>
<dbReference type="CDD" id="cd00637">
    <property type="entry name" value="7tm_classA_rhodopsin-like"/>
    <property type="match status" value="1"/>
</dbReference>
<keyword evidence="7 12" id="KW-0675">Receptor</keyword>
<evidence type="ECO:0000256" key="2">
    <source>
        <dbReference type="ARBA" id="ARBA00022475"/>
    </source>
</evidence>
<dbReference type="AlphaFoldDB" id="A0A2B4RTL0"/>
<evidence type="ECO:0000256" key="7">
    <source>
        <dbReference type="ARBA" id="ARBA00023170"/>
    </source>
</evidence>
<evidence type="ECO:0000256" key="6">
    <source>
        <dbReference type="ARBA" id="ARBA00023136"/>
    </source>
</evidence>
<dbReference type="SUPFAM" id="SSF81321">
    <property type="entry name" value="Family A G protein-coupled receptor-like"/>
    <property type="match status" value="1"/>
</dbReference>
<evidence type="ECO:0000313" key="13">
    <source>
        <dbReference type="Proteomes" id="UP000225706"/>
    </source>
</evidence>
<gene>
    <name evidence="12" type="primary">Hrh4</name>
    <name evidence="12" type="ORF">AWC38_SpisGene13736</name>
</gene>
<dbReference type="PANTHER" id="PTHR24246">
    <property type="entry name" value="OLFACTORY RECEPTOR AND ADENOSINE RECEPTOR"/>
    <property type="match status" value="1"/>
</dbReference>
<evidence type="ECO:0000256" key="3">
    <source>
        <dbReference type="ARBA" id="ARBA00022692"/>
    </source>
</evidence>
<dbReference type="GO" id="GO:0005886">
    <property type="term" value="C:plasma membrane"/>
    <property type="evidence" value="ECO:0007669"/>
    <property type="project" value="UniProtKB-SubCell"/>
</dbReference>
<proteinExistence type="predicted"/>
<accession>A0A2B4RTL0</accession>
<keyword evidence="6 10" id="KW-0472">Membrane</keyword>
<evidence type="ECO:0000256" key="5">
    <source>
        <dbReference type="ARBA" id="ARBA00023040"/>
    </source>
</evidence>
<dbReference type="OrthoDB" id="5971811at2759"/>
<sequence>MATNASNITHNKANGEDWMHLPASHCIPWLVVFSIESLAIVILNAIIIVVFVKQRQLQKKSTYLLIHLAIVDFFVGVVSGPLEIEDVGSMYCDLWKYVDLDFWLAMSKHGIGKNFPQISLFNLAFISLERAHATFRPFKHRFVKKWVYGVMITVVCNSVLHVTQGAVGYGLRDCSFVNILPRGSDNLEIIDLEQEKPGAELGPLRNSGGDWASPREAVGGQLDALVSIREKVSHPDFDAVRHVGADDHSDKYLMFDKIKGLAIVK</sequence>
<keyword evidence="13" id="KW-1185">Reference proteome</keyword>
<organism evidence="12 13">
    <name type="scientific">Stylophora pistillata</name>
    <name type="common">Smooth cauliflower coral</name>
    <dbReference type="NCBI Taxonomy" id="50429"/>
    <lineage>
        <taxon>Eukaryota</taxon>
        <taxon>Metazoa</taxon>
        <taxon>Cnidaria</taxon>
        <taxon>Anthozoa</taxon>
        <taxon>Hexacorallia</taxon>
        <taxon>Scleractinia</taxon>
        <taxon>Astrocoeniina</taxon>
        <taxon>Pocilloporidae</taxon>
        <taxon>Stylophora</taxon>
    </lineage>
</organism>
<dbReference type="EMBL" id="LSMT01000263">
    <property type="protein sequence ID" value="PFX21774.1"/>
    <property type="molecule type" value="Genomic_DNA"/>
</dbReference>
<keyword evidence="2" id="KW-1003">Cell membrane</keyword>
<dbReference type="PROSITE" id="PS50262">
    <property type="entry name" value="G_PROTEIN_RECEP_F1_2"/>
    <property type="match status" value="1"/>
</dbReference>
<reference evidence="13" key="1">
    <citation type="journal article" date="2017" name="bioRxiv">
        <title>Comparative analysis of the genomes of Stylophora pistillata and Acropora digitifera provides evidence for extensive differences between species of corals.</title>
        <authorList>
            <person name="Voolstra C.R."/>
            <person name="Li Y."/>
            <person name="Liew Y.J."/>
            <person name="Baumgarten S."/>
            <person name="Zoccola D."/>
            <person name="Flot J.-F."/>
            <person name="Tambutte S."/>
            <person name="Allemand D."/>
            <person name="Aranda M."/>
        </authorList>
    </citation>
    <scope>NUCLEOTIDE SEQUENCE [LARGE SCALE GENOMIC DNA]</scope>
</reference>
<protein>
    <submittedName>
        <fullName evidence="12">Histamine H4 receptor</fullName>
    </submittedName>
</protein>
<evidence type="ECO:0000256" key="1">
    <source>
        <dbReference type="ARBA" id="ARBA00004651"/>
    </source>
</evidence>
<dbReference type="Gene3D" id="1.20.1070.10">
    <property type="entry name" value="Rhodopsin 7-helix transmembrane proteins"/>
    <property type="match status" value="1"/>
</dbReference>
<dbReference type="Proteomes" id="UP000225706">
    <property type="component" value="Unassembled WGS sequence"/>
</dbReference>
<dbReference type="InterPro" id="IPR017452">
    <property type="entry name" value="GPCR_Rhodpsn_7TM"/>
</dbReference>
<evidence type="ECO:0000256" key="4">
    <source>
        <dbReference type="ARBA" id="ARBA00022989"/>
    </source>
</evidence>
<evidence type="ECO:0000256" key="9">
    <source>
        <dbReference type="ARBA" id="ARBA00023224"/>
    </source>
</evidence>
<comment type="caution">
    <text evidence="12">The sequence shown here is derived from an EMBL/GenBank/DDBJ whole genome shotgun (WGS) entry which is preliminary data.</text>
</comment>
<keyword evidence="4 10" id="KW-1133">Transmembrane helix</keyword>
<feature type="transmembrane region" description="Helical" evidence="10">
    <location>
        <begin position="27"/>
        <end position="52"/>
    </location>
</feature>
<keyword evidence="5" id="KW-0297">G-protein coupled receptor</keyword>
<dbReference type="InterPro" id="IPR000276">
    <property type="entry name" value="GPCR_Rhodpsn"/>
</dbReference>
<evidence type="ECO:0000313" key="12">
    <source>
        <dbReference type="EMBL" id="PFX21774.1"/>
    </source>
</evidence>
<name>A0A2B4RTL0_STYPI</name>
<dbReference type="GO" id="GO:0004930">
    <property type="term" value="F:G protein-coupled receptor activity"/>
    <property type="evidence" value="ECO:0007669"/>
    <property type="project" value="UniProtKB-KW"/>
</dbReference>
<keyword evidence="3 10" id="KW-0812">Transmembrane</keyword>
<keyword evidence="8" id="KW-0325">Glycoprotein</keyword>
<evidence type="ECO:0000256" key="8">
    <source>
        <dbReference type="ARBA" id="ARBA00023180"/>
    </source>
</evidence>
<evidence type="ECO:0000256" key="10">
    <source>
        <dbReference type="SAM" id="Phobius"/>
    </source>
</evidence>
<keyword evidence="9" id="KW-0807">Transducer</keyword>
<evidence type="ECO:0000259" key="11">
    <source>
        <dbReference type="PROSITE" id="PS50262"/>
    </source>
</evidence>
<dbReference type="Pfam" id="PF00001">
    <property type="entry name" value="7tm_1"/>
    <property type="match status" value="1"/>
</dbReference>
<comment type="subcellular location">
    <subcellularLocation>
        <location evidence="1">Cell membrane</location>
        <topology evidence="1">Multi-pass membrane protein</topology>
    </subcellularLocation>
</comment>
<dbReference type="PANTHER" id="PTHR24246:SF27">
    <property type="entry name" value="ADENOSINE RECEPTOR, ISOFORM A"/>
    <property type="match status" value="1"/>
</dbReference>
<feature type="domain" description="G-protein coupled receptors family 1 profile" evidence="11">
    <location>
        <begin position="43"/>
        <end position="141"/>
    </location>
</feature>